<accession>C6XLC3</accession>
<dbReference type="Gene3D" id="3.40.50.10330">
    <property type="entry name" value="Probable inorganic polyphosphate/atp-NAD kinase, domain 1"/>
    <property type="match status" value="1"/>
</dbReference>
<dbReference type="STRING" id="582402.Hbal_2039"/>
<dbReference type="KEGG" id="hba:Hbal_2039"/>
<organism evidence="2 3">
    <name type="scientific">Hirschia baltica (strain ATCC 49814 / DSM 5838 / IFAM 1418)</name>
    <dbReference type="NCBI Taxonomy" id="582402"/>
    <lineage>
        <taxon>Bacteria</taxon>
        <taxon>Pseudomonadati</taxon>
        <taxon>Pseudomonadota</taxon>
        <taxon>Alphaproteobacteria</taxon>
        <taxon>Hyphomonadales</taxon>
        <taxon>Hyphomonadaceae</taxon>
        <taxon>Hirschia</taxon>
    </lineage>
</organism>
<dbReference type="OrthoDB" id="7199213at2"/>
<dbReference type="eggNOG" id="COG1597">
    <property type="taxonomic scope" value="Bacteria"/>
</dbReference>
<dbReference type="InterPro" id="IPR001206">
    <property type="entry name" value="Diacylglycerol_kinase_cat_dom"/>
</dbReference>
<dbReference type="RefSeq" id="WP_015827872.1">
    <property type="nucleotide sequence ID" value="NC_012982.1"/>
</dbReference>
<dbReference type="SUPFAM" id="SSF111331">
    <property type="entry name" value="NAD kinase/diacylglycerol kinase-like"/>
    <property type="match status" value="1"/>
</dbReference>
<dbReference type="AlphaFoldDB" id="C6XLC3"/>
<dbReference type="HOGENOM" id="CLU_045532_5_2_5"/>
<evidence type="ECO:0000259" key="1">
    <source>
        <dbReference type="Pfam" id="PF00781"/>
    </source>
</evidence>
<dbReference type="Pfam" id="PF00781">
    <property type="entry name" value="DAGK_cat"/>
    <property type="match status" value="1"/>
</dbReference>
<dbReference type="GO" id="GO:0016301">
    <property type="term" value="F:kinase activity"/>
    <property type="evidence" value="ECO:0007669"/>
    <property type="project" value="UniProtKB-KW"/>
</dbReference>
<sequence>MKIYALINTQSGSVPHNAEDALSAQLKNLGKDAEILAVTGAELENALEKIMQASPDLLIVWGGDGTHAMSLKTTSSLKIPVMPLPGGTMNLLPKRVYGDDCQWKDCLATLAHPHEIVSLSAGRIEEHFFYIAANVGPLSELSAARECIREGEIVEAVKSLIESDVGNFEEGFTLRNKNLDFVTKANAFGVFVPKSAGDLFQVISVDPDNFIDAAATGITAWVNGVRDAVGTHVHSLKKGSFKSEDGNPISANIDGELVELPSGFEFDLQRDAGFVMRRSK</sequence>
<reference evidence="3" key="1">
    <citation type="journal article" date="2011" name="J. Bacteriol.">
        <title>Genome sequences of eight morphologically diverse alphaproteobacteria.</title>
        <authorList>
            <consortium name="US DOE Joint Genome Institute"/>
            <person name="Brown P.J."/>
            <person name="Kysela D.T."/>
            <person name="Buechlein A."/>
            <person name="Hemmerich C."/>
            <person name="Brun Y.V."/>
        </authorList>
    </citation>
    <scope>NUCLEOTIDE SEQUENCE [LARGE SCALE GENOMIC DNA]</scope>
    <source>
        <strain evidence="3">ATCC 49814 / DSM 5838 / IFAM 1418</strain>
    </source>
</reference>
<dbReference type="InterPro" id="IPR016064">
    <property type="entry name" value="NAD/diacylglycerol_kinase_sf"/>
</dbReference>
<dbReference type="EMBL" id="CP001678">
    <property type="protein sequence ID" value="ACT59722.1"/>
    <property type="molecule type" value="Genomic_DNA"/>
</dbReference>
<name>C6XLC3_HIRBI</name>
<dbReference type="InterPro" id="IPR017438">
    <property type="entry name" value="ATP-NAD_kinase_N"/>
</dbReference>
<evidence type="ECO:0000313" key="3">
    <source>
        <dbReference type="Proteomes" id="UP000002745"/>
    </source>
</evidence>
<feature type="domain" description="DAGKc" evidence="1">
    <location>
        <begin position="3"/>
        <end position="99"/>
    </location>
</feature>
<proteinExistence type="predicted"/>
<keyword evidence="2" id="KW-0808">Transferase</keyword>
<dbReference type="Proteomes" id="UP000002745">
    <property type="component" value="Chromosome"/>
</dbReference>
<evidence type="ECO:0000313" key="2">
    <source>
        <dbReference type="EMBL" id="ACT59722.1"/>
    </source>
</evidence>
<protein>
    <submittedName>
        <fullName evidence="2">Diacylglycerol kinase catalytic region</fullName>
    </submittedName>
</protein>
<dbReference type="Gene3D" id="2.60.200.40">
    <property type="match status" value="1"/>
</dbReference>
<gene>
    <name evidence="2" type="ordered locus">Hbal_2039</name>
</gene>
<keyword evidence="2" id="KW-0418">Kinase</keyword>
<keyword evidence="3" id="KW-1185">Reference proteome</keyword>